<evidence type="ECO:0000256" key="8">
    <source>
        <dbReference type="SAM" id="Coils"/>
    </source>
</evidence>
<keyword evidence="7" id="KW-0998">Cell outer membrane</keyword>
<comment type="similarity">
    <text evidence="2">Belongs to the outer membrane factor (OMF) (TC 1.B.17) family.</text>
</comment>
<keyword evidence="5" id="KW-0812">Transmembrane</keyword>
<evidence type="ECO:0000256" key="4">
    <source>
        <dbReference type="ARBA" id="ARBA00022452"/>
    </source>
</evidence>
<reference evidence="10" key="1">
    <citation type="journal article" date="2017" name="Appl. Environ. Microbiol.">
        <title>Genomic analysis of Calderihabitans maritimus KKC1, a thermophilic hydrogenogenic carboxydotrophic bacterium isolated from marine sediment.</title>
        <authorList>
            <person name="Omae K."/>
            <person name="Yoneda Y."/>
            <person name="Fukuyama Y."/>
            <person name="Yoshida T."/>
            <person name="Sako Y."/>
        </authorList>
    </citation>
    <scope>NUCLEOTIDE SEQUENCE [LARGE SCALE GENOMIC DNA]</scope>
    <source>
        <strain evidence="10">KKC1</strain>
    </source>
</reference>
<dbReference type="RefSeq" id="WP_088553790.1">
    <property type="nucleotide sequence ID" value="NZ_BDGJ01000079.1"/>
</dbReference>
<feature type="coiled-coil region" evidence="8">
    <location>
        <begin position="169"/>
        <end position="196"/>
    </location>
</feature>
<dbReference type="InterPro" id="IPR051906">
    <property type="entry name" value="TolC-like"/>
</dbReference>
<dbReference type="Gene3D" id="1.20.1600.10">
    <property type="entry name" value="Outer membrane efflux proteins (OEP)"/>
    <property type="match status" value="2"/>
</dbReference>
<keyword evidence="3" id="KW-0813">Transport</keyword>
<dbReference type="GO" id="GO:0015288">
    <property type="term" value="F:porin activity"/>
    <property type="evidence" value="ECO:0007669"/>
    <property type="project" value="TreeGrafter"/>
</dbReference>
<gene>
    <name evidence="9" type="ORF">KKC1_15850</name>
</gene>
<evidence type="ECO:0000256" key="5">
    <source>
        <dbReference type="ARBA" id="ARBA00022692"/>
    </source>
</evidence>
<feature type="coiled-coil region" evidence="8">
    <location>
        <begin position="49"/>
        <end position="83"/>
    </location>
</feature>
<dbReference type="OrthoDB" id="1806484at2"/>
<dbReference type="PANTHER" id="PTHR30026">
    <property type="entry name" value="OUTER MEMBRANE PROTEIN TOLC"/>
    <property type="match status" value="1"/>
</dbReference>
<keyword evidence="8" id="KW-0175">Coiled coil</keyword>
<dbReference type="GO" id="GO:0009279">
    <property type="term" value="C:cell outer membrane"/>
    <property type="evidence" value="ECO:0007669"/>
    <property type="project" value="UniProtKB-SubCell"/>
</dbReference>
<accession>A0A1Z5HSY1</accession>
<dbReference type="GO" id="GO:1990281">
    <property type="term" value="C:efflux pump complex"/>
    <property type="evidence" value="ECO:0007669"/>
    <property type="project" value="TreeGrafter"/>
</dbReference>
<dbReference type="AlphaFoldDB" id="A0A1Z5HSY1"/>
<name>A0A1Z5HSY1_9FIRM</name>
<dbReference type="SUPFAM" id="SSF56954">
    <property type="entry name" value="Outer membrane efflux proteins (OEP)"/>
    <property type="match status" value="1"/>
</dbReference>
<protein>
    <submittedName>
        <fullName evidence="9">Outer membrane efflux protein</fullName>
    </submittedName>
</protein>
<evidence type="ECO:0000256" key="1">
    <source>
        <dbReference type="ARBA" id="ARBA00004442"/>
    </source>
</evidence>
<organism evidence="9 10">
    <name type="scientific">Calderihabitans maritimus</name>
    <dbReference type="NCBI Taxonomy" id="1246530"/>
    <lineage>
        <taxon>Bacteria</taxon>
        <taxon>Bacillati</taxon>
        <taxon>Bacillota</taxon>
        <taxon>Clostridia</taxon>
        <taxon>Neomoorellales</taxon>
        <taxon>Calderihabitantaceae</taxon>
        <taxon>Calderihabitans</taxon>
    </lineage>
</organism>
<evidence type="ECO:0000256" key="3">
    <source>
        <dbReference type="ARBA" id="ARBA00022448"/>
    </source>
</evidence>
<evidence type="ECO:0000256" key="2">
    <source>
        <dbReference type="ARBA" id="ARBA00007613"/>
    </source>
</evidence>
<keyword evidence="10" id="KW-1185">Reference proteome</keyword>
<dbReference type="InterPro" id="IPR003423">
    <property type="entry name" value="OMP_efflux"/>
</dbReference>
<comment type="subcellular location">
    <subcellularLocation>
        <location evidence="1">Cell outer membrane</location>
    </subcellularLocation>
</comment>
<dbReference type="Pfam" id="PF02321">
    <property type="entry name" value="OEP"/>
    <property type="match status" value="2"/>
</dbReference>
<dbReference type="EMBL" id="BDGJ01000079">
    <property type="protein sequence ID" value="GAW92431.1"/>
    <property type="molecule type" value="Genomic_DNA"/>
</dbReference>
<comment type="caution">
    <text evidence="9">The sequence shown here is derived from an EMBL/GenBank/DDBJ whole genome shotgun (WGS) entry which is preliminary data.</text>
</comment>
<evidence type="ECO:0000256" key="6">
    <source>
        <dbReference type="ARBA" id="ARBA00023136"/>
    </source>
</evidence>
<dbReference type="GO" id="GO:0015562">
    <property type="term" value="F:efflux transmembrane transporter activity"/>
    <property type="evidence" value="ECO:0007669"/>
    <property type="project" value="InterPro"/>
</dbReference>
<keyword evidence="4" id="KW-1134">Transmembrane beta strand</keyword>
<dbReference type="PANTHER" id="PTHR30026:SF20">
    <property type="entry name" value="OUTER MEMBRANE PROTEIN TOLC"/>
    <property type="match status" value="1"/>
</dbReference>
<evidence type="ECO:0000256" key="7">
    <source>
        <dbReference type="ARBA" id="ARBA00023237"/>
    </source>
</evidence>
<evidence type="ECO:0000313" key="10">
    <source>
        <dbReference type="Proteomes" id="UP000197032"/>
    </source>
</evidence>
<evidence type="ECO:0000313" key="9">
    <source>
        <dbReference type="EMBL" id="GAW92431.1"/>
    </source>
</evidence>
<dbReference type="Proteomes" id="UP000197032">
    <property type="component" value="Unassembled WGS sequence"/>
</dbReference>
<sequence length="408" mass="44421">MFKRTVILVAVLVLLTVAGAGSSMGEGGEYLELSLAESIRMALENNGQVKLAQLAVEDAERALEEAEDQAEEVEDKEDVLVGLGMMTSLEAAKAQHVAPRAAEAQLKIARAALDYTKRSISLAVEKSYYDLIKAEKTVSVSQAAYERAVVQLNTAQASLRAGMVAKNDVLMAEVQLAKAKADLATAENNYRLALMQFNRTLGIDLNTPVRLTDTAEYEMVEEIDLAEVIEEALQTDLAMVQAREGEAVAALNFEYTSKYYTPNVFAYRQDKYALEQAKVKLEETRQDTMLAVYQAYNNLKTAEANYHVLTKSVEQAKESLRLSQLRYEVGVATSLEVLQASEALQRAELMALEALHAYNLARAQFKYRVFGLSANGSYGAGGATLPAALAGMNQNGLSGQGVGTYGNQ</sequence>
<keyword evidence="6" id="KW-0472">Membrane</keyword>
<proteinExistence type="inferred from homology"/>